<feature type="compositionally biased region" description="Low complexity" evidence="1">
    <location>
        <begin position="276"/>
        <end position="292"/>
    </location>
</feature>
<accession>A0A0L0SK20</accession>
<dbReference type="Proteomes" id="UP000054350">
    <property type="component" value="Unassembled WGS sequence"/>
</dbReference>
<dbReference type="OrthoDB" id="10357262at2759"/>
<dbReference type="VEuPathDB" id="FungiDB:AMAG_08009"/>
<gene>
    <name evidence="2" type="ORF">AMAG_08009</name>
</gene>
<dbReference type="EMBL" id="GG745341">
    <property type="protein sequence ID" value="KNE62832.1"/>
    <property type="molecule type" value="Genomic_DNA"/>
</dbReference>
<reference evidence="3" key="2">
    <citation type="submission" date="2009-11" db="EMBL/GenBank/DDBJ databases">
        <title>The Genome Sequence of Allomyces macrogynus strain ATCC 38327.</title>
        <authorList>
            <consortium name="The Broad Institute Genome Sequencing Platform"/>
            <person name="Russ C."/>
            <person name="Cuomo C."/>
            <person name="Shea T."/>
            <person name="Young S.K."/>
            <person name="Zeng Q."/>
            <person name="Koehrsen M."/>
            <person name="Haas B."/>
            <person name="Borodovsky M."/>
            <person name="Guigo R."/>
            <person name="Alvarado L."/>
            <person name="Berlin A."/>
            <person name="Borenstein D."/>
            <person name="Chen Z."/>
            <person name="Engels R."/>
            <person name="Freedman E."/>
            <person name="Gellesch M."/>
            <person name="Goldberg J."/>
            <person name="Griggs A."/>
            <person name="Gujja S."/>
            <person name="Heiman D."/>
            <person name="Hepburn T."/>
            <person name="Howarth C."/>
            <person name="Jen D."/>
            <person name="Larson L."/>
            <person name="Lewis B."/>
            <person name="Mehta T."/>
            <person name="Park D."/>
            <person name="Pearson M."/>
            <person name="Roberts A."/>
            <person name="Saif S."/>
            <person name="Shenoy N."/>
            <person name="Sisk P."/>
            <person name="Stolte C."/>
            <person name="Sykes S."/>
            <person name="Walk T."/>
            <person name="White J."/>
            <person name="Yandava C."/>
            <person name="Burger G."/>
            <person name="Gray M.W."/>
            <person name="Holland P.W.H."/>
            <person name="King N."/>
            <person name="Lang F.B.F."/>
            <person name="Roger A.J."/>
            <person name="Ruiz-Trillo I."/>
            <person name="Lander E."/>
            <person name="Nusbaum C."/>
        </authorList>
    </citation>
    <scope>NUCLEOTIDE SEQUENCE [LARGE SCALE GENOMIC DNA]</scope>
    <source>
        <strain evidence="3">ATCC 38327</strain>
    </source>
</reference>
<feature type="region of interest" description="Disordered" evidence="1">
    <location>
        <begin position="276"/>
        <end position="312"/>
    </location>
</feature>
<organism evidence="2 3">
    <name type="scientific">Allomyces macrogynus (strain ATCC 38327)</name>
    <name type="common">Allomyces javanicus var. macrogynus</name>
    <dbReference type="NCBI Taxonomy" id="578462"/>
    <lineage>
        <taxon>Eukaryota</taxon>
        <taxon>Fungi</taxon>
        <taxon>Fungi incertae sedis</taxon>
        <taxon>Blastocladiomycota</taxon>
        <taxon>Blastocladiomycetes</taxon>
        <taxon>Blastocladiales</taxon>
        <taxon>Blastocladiaceae</taxon>
        <taxon>Allomyces</taxon>
    </lineage>
</organism>
<protein>
    <submittedName>
        <fullName evidence="2">Uncharacterized protein</fullName>
    </submittedName>
</protein>
<proteinExistence type="predicted"/>
<sequence>MIILFAVRAPIKPTGAQAYAARVCEPVVLMGQDQGRPARSLVEALMEARTTLPLSNPTSTLVKSLIGVTGKMAEIVRVSGGVPMSVPAATQWHRDLHSATLGNTTATVSTPIATPFAAVPIHAPPVPVQASPMPIHAPPAPTQASVNPRTVAQFGLISTPRSLAVKGSQPISSQSKPLAGAQVAVEIAVEIAVQITLPLQPLAVTVTVTVAAAQVHAQSRDVSITVKVAPAPLCFESQSVAIAVAPAPSPFAPRSVAIAFTPVPVCARPDWCQAAPAQEEPQPQSQSQSQPERLWRDDLGRRAPPPPPESELAKTMIKVVAKLSGGAVKDMMGHPNWFGRLHLAFRDVCSPRHVFADEARNELSFWVARSVSDEVVADVMRQSGVVIGCTRCDFEPADPNDALPPDEQPPGRDVFVILHSPHHGSFHIMVQAMRERNITGDLDMMGRTVLGSNIEYAILTVPSHNTGRVEDLDKYWVDGQQLRVFKLEDAKAVFAHPGRLDNELEAMWTRSVVSSLWATSEKVE</sequence>
<dbReference type="AlphaFoldDB" id="A0A0L0SK20"/>
<evidence type="ECO:0000256" key="1">
    <source>
        <dbReference type="SAM" id="MobiDB-lite"/>
    </source>
</evidence>
<evidence type="ECO:0000313" key="3">
    <source>
        <dbReference type="Proteomes" id="UP000054350"/>
    </source>
</evidence>
<name>A0A0L0SK20_ALLM3</name>
<reference evidence="2 3" key="1">
    <citation type="submission" date="2009-11" db="EMBL/GenBank/DDBJ databases">
        <title>Annotation of Allomyces macrogynus ATCC 38327.</title>
        <authorList>
            <consortium name="The Broad Institute Genome Sequencing Platform"/>
            <person name="Russ C."/>
            <person name="Cuomo C."/>
            <person name="Burger G."/>
            <person name="Gray M.W."/>
            <person name="Holland P.W.H."/>
            <person name="King N."/>
            <person name="Lang F.B.F."/>
            <person name="Roger A.J."/>
            <person name="Ruiz-Trillo I."/>
            <person name="Young S.K."/>
            <person name="Zeng Q."/>
            <person name="Gargeya S."/>
            <person name="Fitzgerald M."/>
            <person name="Haas B."/>
            <person name="Abouelleil A."/>
            <person name="Alvarado L."/>
            <person name="Arachchi H.M."/>
            <person name="Berlin A."/>
            <person name="Chapman S.B."/>
            <person name="Gearin G."/>
            <person name="Goldberg J."/>
            <person name="Griggs A."/>
            <person name="Gujja S."/>
            <person name="Hansen M."/>
            <person name="Heiman D."/>
            <person name="Howarth C."/>
            <person name="Larimer J."/>
            <person name="Lui A."/>
            <person name="MacDonald P.J.P."/>
            <person name="McCowen C."/>
            <person name="Montmayeur A."/>
            <person name="Murphy C."/>
            <person name="Neiman D."/>
            <person name="Pearson M."/>
            <person name="Priest M."/>
            <person name="Roberts A."/>
            <person name="Saif S."/>
            <person name="Shea T."/>
            <person name="Sisk P."/>
            <person name="Stolte C."/>
            <person name="Sykes S."/>
            <person name="Wortman J."/>
            <person name="Nusbaum C."/>
            <person name="Birren B."/>
        </authorList>
    </citation>
    <scope>NUCLEOTIDE SEQUENCE [LARGE SCALE GENOMIC DNA]</scope>
    <source>
        <strain evidence="2 3">ATCC 38327</strain>
    </source>
</reference>
<evidence type="ECO:0000313" key="2">
    <source>
        <dbReference type="EMBL" id="KNE62832.1"/>
    </source>
</evidence>
<keyword evidence="3" id="KW-1185">Reference proteome</keyword>